<feature type="domain" description="Flavodoxin-like fold" evidence="3">
    <location>
        <begin position="8"/>
        <end position="191"/>
    </location>
</feature>
<gene>
    <name evidence="4" type="ordered locus">BMS_2819</name>
</gene>
<evidence type="ECO:0000313" key="5">
    <source>
        <dbReference type="Proteomes" id="UP000008963"/>
    </source>
</evidence>
<dbReference type="PANTHER" id="PTHR10204:SF34">
    <property type="entry name" value="NAD(P)H DEHYDROGENASE [QUINONE] 1 ISOFORM 1"/>
    <property type="match status" value="1"/>
</dbReference>
<dbReference type="Gene3D" id="3.40.50.360">
    <property type="match status" value="1"/>
</dbReference>
<accession>E1WY39</accession>
<dbReference type="eggNOG" id="COG2249">
    <property type="taxonomic scope" value="Bacteria"/>
</dbReference>
<keyword evidence="5" id="KW-1185">Reference proteome</keyword>
<evidence type="ECO:0000259" key="3">
    <source>
        <dbReference type="Pfam" id="PF02525"/>
    </source>
</evidence>
<dbReference type="AlphaFoldDB" id="E1WY39"/>
<dbReference type="HOGENOM" id="CLU_058643_1_0_7"/>
<organism evidence="4 5">
    <name type="scientific">Halobacteriovorax marinus (strain ATCC BAA-682 / DSM 15412 / SJ)</name>
    <name type="common">Bacteriovorax marinus</name>
    <dbReference type="NCBI Taxonomy" id="862908"/>
    <lineage>
        <taxon>Bacteria</taxon>
        <taxon>Pseudomonadati</taxon>
        <taxon>Bdellovibrionota</taxon>
        <taxon>Bacteriovoracia</taxon>
        <taxon>Bacteriovoracales</taxon>
        <taxon>Halobacteriovoraceae</taxon>
        <taxon>Halobacteriovorax</taxon>
    </lineage>
</organism>
<dbReference type="InterPro" id="IPR029039">
    <property type="entry name" value="Flavoprotein-like_sf"/>
</dbReference>
<proteinExistence type="inferred from homology"/>
<dbReference type="Pfam" id="PF02525">
    <property type="entry name" value="Flavodoxin_2"/>
    <property type="match status" value="1"/>
</dbReference>
<name>E1WY39_HALMS</name>
<dbReference type="EMBL" id="FQ312005">
    <property type="protein sequence ID" value="CBW27594.1"/>
    <property type="molecule type" value="Genomic_DNA"/>
</dbReference>
<keyword evidence="2" id="KW-0560">Oxidoreductase</keyword>
<evidence type="ECO:0000256" key="2">
    <source>
        <dbReference type="ARBA" id="ARBA00023002"/>
    </source>
</evidence>
<dbReference type="GO" id="GO:0003955">
    <property type="term" value="F:NAD(P)H dehydrogenase (quinone) activity"/>
    <property type="evidence" value="ECO:0007669"/>
    <property type="project" value="TreeGrafter"/>
</dbReference>
<dbReference type="KEGG" id="bmx:BMS_2819"/>
<evidence type="ECO:0000313" key="4">
    <source>
        <dbReference type="EMBL" id="CBW27594.1"/>
    </source>
</evidence>
<protein>
    <submittedName>
        <fullName evidence="4">NAD(P)H dehydrogenase</fullName>
    </submittedName>
</protein>
<dbReference type="GO" id="GO:0005829">
    <property type="term" value="C:cytosol"/>
    <property type="evidence" value="ECO:0007669"/>
    <property type="project" value="TreeGrafter"/>
</dbReference>
<dbReference type="PANTHER" id="PTHR10204">
    <property type="entry name" value="NAD P H OXIDOREDUCTASE-RELATED"/>
    <property type="match status" value="1"/>
</dbReference>
<dbReference type="PATRIC" id="fig|862908.3.peg.2695"/>
<comment type="similarity">
    <text evidence="1">Belongs to the NAD(P)H dehydrogenase (quinone) family.</text>
</comment>
<evidence type="ECO:0000256" key="1">
    <source>
        <dbReference type="ARBA" id="ARBA00006252"/>
    </source>
</evidence>
<dbReference type="Proteomes" id="UP000008963">
    <property type="component" value="Chromosome"/>
</dbReference>
<sequence>MTRVKMRNILVIQGHTDSSSLTHSLSLSYIEARKKSGDKVNVVDLSVLDFNPILEMGYKEIMPLEDSLLECQSLIKEADHITIFYPTWWGTLPAKLKGFFDRVLLPGFAFKFEEGKTLPTKLLKGKTASIITTLDTPPWYYRYFQGNLGVRTLKNLILSFCGIKTKKIIYIGPVIKSSEEKRSAWIEKMKKLDS</sequence>
<dbReference type="InterPro" id="IPR003680">
    <property type="entry name" value="Flavodoxin_fold"/>
</dbReference>
<dbReference type="STRING" id="862908.BMS_2819"/>
<dbReference type="SUPFAM" id="SSF52218">
    <property type="entry name" value="Flavoproteins"/>
    <property type="match status" value="1"/>
</dbReference>
<reference evidence="5" key="1">
    <citation type="journal article" date="2013" name="ISME J.">
        <title>A small predatory core genome in the divergent marine Bacteriovorax marinus SJ and the terrestrial Bdellovibrio bacteriovorus.</title>
        <authorList>
            <person name="Crossman L.C."/>
            <person name="Chen H."/>
            <person name="Cerdeno-Tarraga A.M."/>
            <person name="Brooks K."/>
            <person name="Quail M.A."/>
            <person name="Pineiro S.A."/>
            <person name="Hobley L."/>
            <person name="Sockett R.E."/>
            <person name="Bentley S.D."/>
            <person name="Parkhill J."/>
            <person name="Williams H.N."/>
            <person name="Stine O.C."/>
        </authorList>
    </citation>
    <scope>NUCLEOTIDE SEQUENCE [LARGE SCALE GENOMIC DNA]</scope>
    <source>
        <strain evidence="5">ATCC BAA-682 / DSM 15412 / SJ</strain>
    </source>
</reference>
<dbReference type="InterPro" id="IPR051545">
    <property type="entry name" value="NAD(P)H_dehydrogenase_qn"/>
</dbReference>